<feature type="coiled-coil region" evidence="2">
    <location>
        <begin position="347"/>
        <end position="409"/>
    </location>
</feature>
<dbReference type="GO" id="GO:0005856">
    <property type="term" value="C:cytoskeleton"/>
    <property type="evidence" value="ECO:0007669"/>
    <property type="project" value="TreeGrafter"/>
</dbReference>
<dbReference type="PANTHER" id="PTHR32083">
    <property type="entry name" value="CILIA AND FLAGELLA-ASSOCIATED PROTEIN 58-RELATED"/>
    <property type="match status" value="1"/>
</dbReference>
<reference evidence="4 5" key="1">
    <citation type="submission" date="2018-10" db="EMBL/GenBank/DDBJ databases">
        <authorList>
            <consortium name="Pathogen Informatics"/>
        </authorList>
    </citation>
    <scope>NUCLEOTIDE SEQUENCE [LARGE SCALE GENOMIC DNA]</scope>
</reference>
<feature type="coiled-coil region" evidence="2">
    <location>
        <begin position="268"/>
        <end position="316"/>
    </location>
</feature>
<feature type="compositionally biased region" description="Acidic residues" evidence="3">
    <location>
        <begin position="1"/>
        <end position="11"/>
    </location>
</feature>
<dbReference type="Proteomes" id="UP000267029">
    <property type="component" value="Unassembled WGS sequence"/>
</dbReference>
<dbReference type="OrthoDB" id="10262929at2759"/>
<gene>
    <name evidence="4" type="ORF">MCOS_LOCUS8825</name>
</gene>
<feature type="coiled-coil region" evidence="2">
    <location>
        <begin position="191"/>
        <end position="232"/>
    </location>
</feature>
<dbReference type="EMBL" id="UXSR01005581">
    <property type="protein sequence ID" value="VDD82822.1"/>
    <property type="molecule type" value="Genomic_DNA"/>
</dbReference>
<dbReference type="STRING" id="53468.A0A158QW00"/>
<sequence>MSNFFEDEEEPPFLIAQPPDEETNGRKDAHMDVANGIAFQTLDELCYEGKLTSTEMAMYKSRYIKLHDALKRSRDSEYKLHKLMKYCLSEVERQEAELAKADQFPENAISEPLMMRAQIISTYNNAMQTEERVETLLYEEGLLREERKLLKRDYSRLPMSEVRTLLVLALIITNLTNTVRKQPIEVSPYNCQEMERRFKALQAQYQETFMEIDMMKLEAKRSREQLRASKETLDDVHMEYSDAQLRLNRIKADWVLASALPGQYIKETEKARKYKSDYEKKVKSLEAQYSTLVAQKDKLEDELQTAITNNENCKKRRKHGALVQSRILSPCLKRHLPDAPSCILYFRAKLLQRLESCSSEKKEFLQEQTKLKWEKDNAMKQLKKCQMQMEILTEAVKNASAAYEKVRARFAVTPKYDNTLMKRKEKLNNLVRILHSEIVEEEKFMAAEQVHVNQTVLLSERRLSFLESVRAENIELQQLATALADDMAKAVCEYNNAYRKYSRLSEDCQLKMKQINRQLEEISILEAKLAEVSKLYTAVKLERNKCVSLLQAALQVSADTRERLRQRSNEGEILLAQAQKREMKLMRMRKEITNLIAQRDHKRHDLCKVAAVVALQNSKREQMLQTIDRLNLMYNQSESSIIALKKACERNARLRNERAILLIERNQEVYLLQVIIEGAATCIFKPVRVFIPISLQEREKSQSIAMTSAKMDLSGLESEYQCSQLYLKQVRHVIHLVKEQVPEKIKLEGMVRGLIQELIGIRARKAQLIACYEDPDWPGRLRLLGGVDPSQSELWVILGKLERRLASKEEDLAEKNLTYEAICRMVDALQVRTDANRENTLTMATQVNCVQRRILKLRKRLETKYAELIIANSERSKLQQLVGEKEKHLDICTIRMMSGMPPSVEIEREYELRRRRERIRKEYRSEKAFGPKRVRLHGQPTNLNTLELTLHPPFRFCRWNARRHRYRPLGPQASPMQQENPLL</sequence>
<evidence type="ECO:0008006" key="6">
    <source>
        <dbReference type="Google" id="ProtNLM"/>
    </source>
</evidence>
<evidence type="ECO:0000313" key="5">
    <source>
        <dbReference type="Proteomes" id="UP000267029"/>
    </source>
</evidence>
<evidence type="ECO:0000256" key="1">
    <source>
        <dbReference type="ARBA" id="ARBA00023054"/>
    </source>
</evidence>
<dbReference type="AlphaFoldDB" id="A0A158QW00"/>
<feature type="region of interest" description="Disordered" evidence="3">
    <location>
        <begin position="1"/>
        <end position="27"/>
    </location>
</feature>
<organism evidence="4 5">
    <name type="scientific">Mesocestoides corti</name>
    <name type="common">Flatworm</name>
    <dbReference type="NCBI Taxonomy" id="53468"/>
    <lineage>
        <taxon>Eukaryota</taxon>
        <taxon>Metazoa</taxon>
        <taxon>Spiralia</taxon>
        <taxon>Lophotrochozoa</taxon>
        <taxon>Platyhelminthes</taxon>
        <taxon>Cestoda</taxon>
        <taxon>Eucestoda</taxon>
        <taxon>Cyclophyllidea</taxon>
        <taxon>Mesocestoididae</taxon>
        <taxon>Mesocestoides</taxon>
    </lineage>
</organism>
<evidence type="ECO:0000313" key="4">
    <source>
        <dbReference type="EMBL" id="VDD82822.1"/>
    </source>
</evidence>
<accession>A0A158QW00</accession>
<keyword evidence="1 2" id="KW-0175">Coiled coil</keyword>
<keyword evidence="5" id="KW-1185">Reference proteome</keyword>
<protein>
    <recommendedName>
        <fullName evidence="6">Coiled-coil domain-containing protein 146</fullName>
    </recommendedName>
</protein>
<proteinExistence type="predicted"/>
<evidence type="ECO:0000256" key="2">
    <source>
        <dbReference type="SAM" id="Coils"/>
    </source>
</evidence>
<name>A0A158QW00_MESCO</name>
<dbReference type="PANTHER" id="PTHR32083:SF34">
    <property type="entry name" value="COILED-COIL DOMAIN-CONTAINING PROTEIN 146"/>
    <property type="match status" value="1"/>
</dbReference>
<evidence type="ECO:0000256" key="3">
    <source>
        <dbReference type="SAM" id="MobiDB-lite"/>
    </source>
</evidence>